<dbReference type="RefSeq" id="WP_011849960.1">
    <property type="nucleotide sequence ID" value="NC_009073.1"/>
</dbReference>
<evidence type="ECO:0000259" key="5">
    <source>
        <dbReference type="Pfam" id="PF10040"/>
    </source>
</evidence>
<reference evidence="6" key="1">
    <citation type="submission" date="2007-02" db="EMBL/GenBank/DDBJ databases">
        <title>Complete sequence of Pyrobaculum calidifontis JCM 11548.</title>
        <authorList>
            <consortium name="US DOE Joint Genome Institute"/>
            <person name="Copeland A."/>
            <person name="Lucas S."/>
            <person name="Lapidus A."/>
            <person name="Barry K."/>
            <person name="Glavina del Rio T."/>
            <person name="Dalin E."/>
            <person name="Tice H."/>
            <person name="Pitluck S."/>
            <person name="Chain P."/>
            <person name="Malfatti S."/>
            <person name="Shin M."/>
            <person name="Vergez L."/>
            <person name="Schmutz J."/>
            <person name="Larimer F."/>
            <person name="Land M."/>
            <person name="Hauser L."/>
            <person name="Kyrpides N."/>
            <person name="Mikhailova N."/>
            <person name="Cozen A.E."/>
            <person name="Fitz-Gibbon S.T."/>
            <person name="House C.H."/>
            <person name="Saltikov C."/>
            <person name="Lowe T.M."/>
            <person name="Richardson P."/>
        </authorList>
    </citation>
    <scope>NUCLEOTIDE SEQUENCE [LARGE SCALE GENOMIC DNA]</scope>
    <source>
        <strain evidence="6">JCM 11548</strain>
    </source>
</reference>
<evidence type="ECO:0000256" key="2">
    <source>
        <dbReference type="ARBA" id="ARBA00022759"/>
    </source>
</evidence>
<evidence type="ECO:0000313" key="7">
    <source>
        <dbReference type="Proteomes" id="UP000001431"/>
    </source>
</evidence>
<feature type="domain" description="CRISPR-associated protein Cas6 C-terminal" evidence="5">
    <location>
        <begin position="123"/>
        <end position="251"/>
    </location>
</feature>
<dbReference type="GO" id="GO:0016788">
    <property type="term" value="F:hydrolase activity, acting on ester bonds"/>
    <property type="evidence" value="ECO:0007669"/>
    <property type="project" value="InterPro"/>
</dbReference>
<keyword evidence="2" id="KW-0255">Endonuclease</keyword>
<keyword evidence="1" id="KW-0540">Nuclease</keyword>
<organism evidence="6 7">
    <name type="scientific">Pyrobaculum calidifontis (strain DSM 21063 / JCM 11548 / VA1)</name>
    <dbReference type="NCBI Taxonomy" id="410359"/>
    <lineage>
        <taxon>Archaea</taxon>
        <taxon>Thermoproteota</taxon>
        <taxon>Thermoprotei</taxon>
        <taxon>Thermoproteales</taxon>
        <taxon>Thermoproteaceae</taxon>
        <taxon>Pyrobaculum</taxon>
    </lineage>
</organism>
<dbReference type="InterPro" id="IPR010156">
    <property type="entry name" value="CRISPR-assoc_prot_Cas6"/>
</dbReference>
<evidence type="ECO:0000313" key="6">
    <source>
        <dbReference type="EMBL" id="ABO08702.1"/>
    </source>
</evidence>
<dbReference type="GeneID" id="4908827"/>
<dbReference type="HOGENOM" id="CLU_093724_0_0_2"/>
<dbReference type="InterPro" id="IPR019267">
    <property type="entry name" value="CRISPR-assoc_Cas6_C"/>
</dbReference>
<evidence type="ECO:0000256" key="3">
    <source>
        <dbReference type="ARBA" id="ARBA00022801"/>
    </source>
</evidence>
<evidence type="ECO:0000256" key="4">
    <source>
        <dbReference type="ARBA" id="ARBA00023118"/>
    </source>
</evidence>
<keyword evidence="4" id="KW-0051">Antiviral defense</keyword>
<dbReference type="GO" id="GO:0051607">
    <property type="term" value="P:defense response to virus"/>
    <property type="evidence" value="ECO:0007669"/>
    <property type="project" value="UniProtKB-KW"/>
</dbReference>
<keyword evidence="7" id="KW-1185">Reference proteome</keyword>
<dbReference type="AlphaFoldDB" id="A3MVN5"/>
<name>A3MVN5_PYRCJ</name>
<protein>
    <submittedName>
        <fullName evidence="6">CRISPR-associated protein, Cas6 family</fullName>
    </submittedName>
</protein>
<dbReference type="GO" id="GO:0004519">
    <property type="term" value="F:endonuclease activity"/>
    <property type="evidence" value="ECO:0007669"/>
    <property type="project" value="UniProtKB-KW"/>
</dbReference>
<dbReference type="eggNOG" id="arCOG01439">
    <property type="taxonomic scope" value="Archaea"/>
</dbReference>
<dbReference type="Pfam" id="PF10040">
    <property type="entry name" value="CRISPR_Cas6"/>
    <property type="match status" value="1"/>
</dbReference>
<gene>
    <name evidence="6" type="ordered locus">Pcal_1278</name>
</gene>
<dbReference type="NCBIfam" id="TIGR01877">
    <property type="entry name" value="cas_cas6"/>
    <property type="match status" value="1"/>
</dbReference>
<dbReference type="Proteomes" id="UP000001431">
    <property type="component" value="Chromosome"/>
</dbReference>
<dbReference type="KEGG" id="pcl:Pcal_1278"/>
<sequence length="269" mass="29560">MAYVVRVVLAAREGFSLGGFTGTVVESLVLRLTDPSLHGAGPKPFSVTPLFVGGRPVVDLAVVGPGDLLEFRVGFAGEGLARGFVERLLGGGVELFGRRVEVAEVEMRDVWLDPLPEARCFKLEFLTPTRFAVPPLYKRRRALFDFLPRPLTLFKSAVRHGRELGLLKLGAPFLRWVYTYVALTDVGCWCRRRGSCVRTVKLPNGGVARGFVGWALYRIYGKRRLADVWKTIRLMEAFNVGTGRGMGLGVVRATPLPCPGETAKDGGQR</sequence>
<dbReference type="Gene3D" id="3.30.70.1900">
    <property type="match status" value="1"/>
</dbReference>
<keyword evidence="3" id="KW-0378">Hydrolase</keyword>
<accession>A3MVN5</accession>
<evidence type="ECO:0000256" key="1">
    <source>
        <dbReference type="ARBA" id="ARBA00022722"/>
    </source>
</evidence>
<dbReference type="EMBL" id="CP000561">
    <property type="protein sequence ID" value="ABO08702.1"/>
    <property type="molecule type" value="Genomic_DNA"/>
</dbReference>
<proteinExistence type="predicted"/>